<dbReference type="Pfam" id="PF00105">
    <property type="entry name" value="zf-C4"/>
    <property type="match status" value="1"/>
</dbReference>
<feature type="compositionally biased region" description="Basic and acidic residues" evidence="10">
    <location>
        <begin position="265"/>
        <end position="275"/>
    </location>
</feature>
<feature type="compositionally biased region" description="Low complexity" evidence="10">
    <location>
        <begin position="210"/>
        <end position="219"/>
    </location>
</feature>
<protein>
    <submittedName>
        <fullName evidence="11">Uncharacterized protein</fullName>
    </submittedName>
</protein>
<dbReference type="EMBL" id="OB662665">
    <property type="protein sequence ID" value="CAD7230408.1"/>
    <property type="molecule type" value="Genomic_DNA"/>
</dbReference>
<feature type="compositionally biased region" description="Acidic residues" evidence="10">
    <location>
        <begin position="276"/>
        <end position="285"/>
    </location>
</feature>
<reference evidence="11" key="1">
    <citation type="submission" date="2020-11" db="EMBL/GenBank/DDBJ databases">
        <authorList>
            <person name="Tran Van P."/>
        </authorList>
    </citation>
    <scope>NUCLEOTIDE SEQUENCE</scope>
</reference>
<dbReference type="Gene3D" id="1.10.565.10">
    <property type="entry name" value="Retinoid X Receptor"/>
    <property type="match status" value="1"/>
</dbReference>
<evidence type="ECO:0000313" key="11">
    <source>
        <dbReference type="EMBL" id="CAD7230408.1"/>
    </source>
</evidence>
<organism evidence="11">
    <name type="scientific">Cyprideis torosa</name>
    <dbReference type="NCBI Taxonomy" id="163714"/>
    <lineage>
        <taxon>Eukaryota</taxon>
        <taxon>Metazoa</taxon>
        <taxon>Ecdysozoa</taxon>
        <taxon>Arthropoda</taxon>
        <taxon>Crustacea</taxon>
        <taxon>Oligostraca</taxon>
        <taxon>Ostracoda</taxon>
        <taxon>Podocopa</taxon>
        <taxon>Podocopida</taxon>
        <taxon>Cytherocopina</taxon>
        <taxon>Cytheroidea</taxon>
        <taxon>Cytherideidae</taxon>
        <taxon>Cyprideis</taxon>
    </lineage>
</organism>
<evidence type="ECO:0000256" key="7">
    <source>
        <dbReference type="ARBA" id="ARBA00023170"/>
    </source>
</evidence>
<comment type="similarity">
    <text evidence="9">Belongs to the nuclear hormone receptor family.</text>
</comment>
<evidence type="ECO:0000256" key="10">
    <source>
        <dbReference type="SAM" id="MobiDB-lite"/>
    </source>
</evidence>
<evidence type="ECO:0000256" key="6">
    <source>
        <dbReference type="ARBA" id="ARBA00023163"/>
    </source>
</evidence>
<feature type="compositionally biased region" description="Basic and acidic residues" evidence="10">
    <location>
        <begin position="200"/>
        <end position="209"/>
    </location>
</feature>
<dbReference type="SMART" id="SM00399">
    <property type="entry name" value="ZnF_C4"/>
    <property type="match status" value="1"/>
</dbReference>
<dbReference type="SUPFAM" id="SSF57716">
    <property type="entry name" value="Glucocorticoid receptor-like (DNA-binding domain)"/>
    <property type="match status" value="1"/>
</dbReference>
<dbReference type="SUPFAM" id="SSF48508">
    <property type="entry name" value="Nuclear receptor ligand-binding domain"/>
    <property type="match status" value="1"/>
</dbReference>
<dbReference type="SMART" id="SM00430">
    <property type="entry name" value="HOLI"/>
    <property type="match status" value="1"/>
</dbReference>
<dbReference type="PANTHER" id="PTHR24083">
    <property type="entry name" value="NUCLEAR HORMONE RECEPTOR"/>
    <property type="match status" value="1"/>
</dbReference>
<evidence type="ECO:0000256" key="4">
    <source>
        <dbReference type="ARBA" id="ARBA00023015"/>
    </source>
</evidence>
<evidence type="ECO:0000256" key="5">
    <source>
        <dbReference type="ARBA" id="ARBA00023125"/>
    </source>
</evidence>
<dbReference type="PROSITE" id="PS51843">
    <property type="entry name" value="NR_LBD"/>
    <property type="match status" value="1"/>
</dbReference>
<keyword evidence="5 9" id="KW-0238">DNA-binding</keyword>
<dbReference type="GO" id="GO:0043565">
    <property type="term" value="F:sequence-specific DNA binding"/>
    <property type="evidence" value="ECO:0007669"/>
    <property type="project" value="InterPro"/>
</dbReference>
<keyword evidence="3 9" id="KW-0862">Zinc</keyword>
<dbReference type="InterPro" id="IPR001723">
    <property type="entry name" value="Nuclear_hrmn_rcpt"/>
</dbReference>
<dbReference type="GO" id="GO:0003700">
    <property type="term" value="F:DNA-binding transcription factor activity"/>
    <property type="evidence" value="ECO:0007669"/>
    <property type="project" value="InterPro"/>
</dbReference>
<dbReference type="GO" id="GO:0005634">
    <property type="term" value="C:nucleus"/>
    <property type="evidence" value="ECO:0007669"/>
    <property type="project" value="UniProtKB-SubCell"/>
</dbReference>
<feature type="compositionally biased region" description="Pro residues" evidence="10">
    <location>
        <begin position="188"/>
        <end position="199"/>
    </location>
</feature>
<evidence type="ECO:0000256" key="1">
    <source>
        <dbReference type="ARBA" id="ARBA00022723"/>
    </source>
</evidence>
<sequence>MEPTPLSYRGLCMVCGDKASGKHYGVPSCDGCRGFFKRSIRRYIDKRSLDYVCKENGNCIVDVARRNQCQACRFKKCLQVKMKREAAVQHERAPRKRPDYFCGGPVGVTPFAPHPSHHGPPSLTFPYYPFSFLLKPPGPYPVPPFLSPPPHSSTGFNSAFTPFYTATSLFNTATVPTTNHKGKDIPSPSLPPPPAPPPATKREESKEQEPVSSSSSPVPAYKTEGSDDSSPSETKKEKSEVSKSSDVDRMEINGCYKSSPSALRESTELIHVTEDKDQEEVDVNDDSSPSPQMSPTEDTRTTQPTQAIFLKRTIFVDKAKDLVVRIIDWTRSIPPFLQLPRRDQAKLMEETWTELWLLTAIQTGYPLNEAMEVSDAPNTSQIRCLISKITSMRLDISEFVYLKGIVLFRPEIPGLREPLQIALLQDQTQTMLLDYSLKGHSLGSPGSLSPTTTLNLSLKARFGQILLLLPLLRTLNSDAIEGAFFGISRTTHTRSPVSAEGEGNIKQVISDIYQRD</sequence>
<dbReference type="InterPro" id="IPR050274">
    <property type="entry name" value="Nuclear_hormone_rcpt_NR2"/>
</dbReference>
<dbReference type="Pfam" id="PF00104">
    <property type="entry name" value="Hormone_recep"/>
    <property type="match status" value="1"/>
</dbReference>
<keyword evidence="7 9" id="KW-0675">Receptor</keyword>
<keyword evidence="4 9" id="KW-0805">Transcription regulation</keyword>
<evidence type="ECO:0000256" key="2">
    <source>
        <dbReference type="ARBA" id="ARBA00022771"/>
    </source>
</evidence>
<evidence type="ECO:0000256" key="3">
    <source>
        <dbReference type="ARBA" id="ARBA00022833"/>
    </source>
</evidence>
<dbReference type="InterPro" id="IPR001628">
    <property type="entry name" value="Znf_hrmn_rcpt"/>
</dbReference>
<comment type="subcellular location">
    <subcellularLocation>
        <location evidence="9">Nucleus</location>
    </subcellularLocation>
</comment>
<dbReference type="InterPro" id="IPR000536">
    <property type="entry name" value="Nucl_hrmn_rcpt_lig-bd"/>
</dbReference>
<dbReference type="InterPro" id="IPR035500">
    <property type="entry name" value="NHR-like_dom_sf"/>
</dbReference>
<dbReference type="PRINTS" id="PR00047">
    <property type="entry name" value="STROIDFINGER"/>
</dbReference>
<keyword evidence="6 9" id="KW-0804">Transcription</keyword>
<dbReference type="AlphaFoldDB" id="A0A7R8WJZ0"/>
<evidence type="ECO:0000256" key="8">
    <source>
        <dbReference type="ARBA" id="ARBA00023242"/>
    </source>
</evidence>
<feature type="compositionally biased region" description="Basic and acidic residues" evidence="10">
    <location>
        <begin position="233"/>
        <end position="251"/>
    </location>
</feature>
<keyword evidence="2 9" id="KW-0863">Zinc-finger</keyword>
<dbReference type="PROSITE" id="PS00031">
    <property type="entry name" value="NUCLEAR_REC_DBD_1"/>
    <property type="match status" value="1"/>
</dbReference>
<evidence type="ECO:0000256" key="9">
    <source>
        <dbReference type="RuleBase" id="RU004334"/>
    </source>
</evidence>
<dbReference type="PROSITE" id="PS51030">
    <property type="entry name" value="NUCLEAR_REC_DBD_2"/>
    <property type="match status" value="1"/>
</dbReference>
<dbReference type="PRINTS" id="PR00398">
    <property type="entry name" value="STRDHORMONER"/>
</dbReference>
<keyword evidence="8 9" id="KW-0539">Nucleus</keyword>
<name>A0A7R8WJZ0_9CRUS</name>
<dbReference type="Gene3D" id="3.30.50.10">
    <property type="entry name" value="Erythroid Transcription Factor GATA-1, subunit A"/>
    <property type="match status" value="1"/>
</dbReference>
<dbReference type="OrthoDB" id="5771769at2759"/>
<dbReference type="InterPro" id="IPR013088">
    <property type="entry name" value="Znf_NHR/GATA"/>
</dbReference>
<gene>
    <name evidence="11" type="ORF">CTOB1V02_LOCUS8266</name>
</gene>
<accession>A0A7R8WJZ0</accession>
<dbReference type="CDD" id="cd07164">
    <property type="entry name" value="NR_DBD_PNR_like_1"/>
    <property type="match status" value="1"/>
</dbReference>
<feature type="region of interest" description="Disordered" evidence="10">
    <location>
        <begin position="175"/>
        <end position="302"/>
    </location>
</feature>
<feature type="compositionally biased region" description="Polar residues" evidence="10">
    <location>
        <begin position="286"/>
        <end position="302"/>
    </location>
</feature>
<proteinExistence type="inferred from homology"/>
<dbReference type="GO" id="GO:0008270">
    <property type="term" value="F:zinc ion binding"/>
    <property type="evidence" value="ECO:0007669"/>
    <property type="project" value="UniProtKB-KW"/>
</dbReference>
<keyword evidence="1 9" id="KW-0479">Metal-binding</keyword>